<dbReference type="InterPro" id="IPR001789">
    <property type="entry name" value="Sig_transdc_resp-reg_receiver"/>
</dbReference>
<dbReference type="PANTHER" id="PTHR44591:SF3">
    <property type="entry name" value="RESPONSE REGULATORY DOMAIN-CONTAINING PROTEIN"/>
    <property type="match status" value="1"/>
</dbReference>
<protein>
    <recommendedName>
        <fullName evidence="3">Response regulatory domain-containing protein</fullName>
    </recommendedName>
</protein>
<feature type="modified residue" description="4-aspartylphosphate" evidence="2">
    <location>
        <position position="56"/>
    </location>
</feature>
<evidence type="ECO:0000313" key="4">
    <source>
        <dbReference type="EMBL" id="KYG09016.1"/>
    </source>
</evidence>
<dbReference type="PANTHER" id="PTHR44591">
    <property type="entry name" value="STRESS RESPONSE REGULATOR PROTEIN 1"/>
    <property type="match status" value="1"/>
</dbReference>
<dbReference type="AlphaFoldDB" id="A0A150TWM3"/>
<dbReference type="Gene3D" id="3.40.50.2300">
    <property type="match status" value="1"/>
</dbReference>
<dbReference type="CDD" id="cd17574">
    <property type="entry name" value="REC_OmpR"/>
    <property type="match status" value="1"/>
</dbReference>
<dbReference type="Proteomes" id="UP000075502">
    <property type="component" value="Unassembled WGS sequence"/>
</dbReference>
<evidence type="ECO:0000256" key="2">
    <source>
        <dbReference type="PROSITE-ProRule" id="PRU00169"/>
    </source>
</evidence>
<dbReference type="InterPro" id="IPR037257">
    <property type="entry name" value="T2SS_E_N_sf"/>
</dbReference>
<proteinExistence type="predicted"/>
<comment type="caution">
    <text evidence="4">The sequence shown here is derived from an EMBL/GenBank/DDBJ whole genome shotgun (WGS) entry which is preliminary data.</text>
</comment>
<dbReference type="InterPro" id="IPR025497">
    <property type="entry name" value="PatA-like_N"/>
</dbReference>
<dbReference type="InterPro" id="IPR050595">
    <property type="entry name" value="Bact_response_regulator"/>
</dbReference>
<reference evidence="4 5" key="1">
    <citation type="submission" date="2014-02" db="EMBL/GenBank/DDBJ databases">
        <title>The small core and large imbalanced accessory genome model reveals a collaborative survival strategy of Sorangium cellulosum strains in nature.</title>
        <authorList>
            <person name="Han K."/>
            <person name="Peng R."/>
            <person name="Blom J."/>
            <person name="Li Y.-Z."/>
        </authorList>
    </citation>
    <scope>NUCLEOTIDE SEQUENCE [LARGE SCALE GENOMIC DNA]</scope>
    <source>
        <strain evidence="4 5">So0007-03</strain>
    </source>
</reference>
<feature type="domain" description="Response regulatory" evidence="3">
    <location>
        <begin position="6"/>
        <end position="123"/>
    </location>
</feature>
<dbReference type="PROSITE" id="PS50110">
    <property type="entry name" value="RESPONSE_REGULATORY"/>
    <property type="match status" value="1"/>
</dbReference>
<dbReference type="GO" id="GO:0000160">
    <property type="term" value="P:phosphorelay signal transduction system"/>
    <property type="evidence" value="ECO:0007669"/>
    <property type="project" value="InterPro"/>
</dbReference>
<accession>A0A150TWM3</accession>
<sequence length="460" mass="50420">MASPARVLVVDDSPTILKVVSAILARNGFDPTVARDGLAGIELIKKGPKYDLVLLDFVMPRMNGYAFCRELRSNPSHRTVPVVLMSAKGDKLRGQFVQQTGAVDAITKPFDARALVAVIEGALAKTAEGRARPVPEGAKMPDEDTIAESVRPSLLARNMRQRAGVDFAQQLATVMTPAIMSLSPEARTNEAAVMQAVARVMTSEVVSKLTLTLRDLDAPPDAKEVMSGDVSAIPLAEILQLLQMQRQTGVLRVTTNRASVTISLRQGLIDLVQARNSSDEFKLGRYFIERGLVTRERLEALLRMKAPQTLLGQVLVEAGVATNDDLIAVLERQSSELIYEVLRWPYGRFSFTREPFRPEVEQARLGLAVSALVLEGFRRVDEWRLMEGTINFDQVVVVDQVALDGVGSGKLTRIEELVLGAVNGSRTVNEVIKESAVGSFDAIKTIYQFLQSRVLRTRAA</sequence>
<evidence type="ECO:0000313" key="5">
    <source>
        <dbReference type="Proteomes" id="UP000075502"/>
    </source>
</evidence>
<dbReference type="InterPro" id="IPR011006">
    <property type="entry name" value="CheY-like_superfamily"/>
</dbReference>
<evidence type="ECO:0000259" key="3">
    <source>
        <dbReference type="PROSITE" id="PS50110"/>
    </source>
</evidence>
<dbReference type="Pfam" id="PF14332">
    <property type="entry name" value="DUF4388"/>
    <property type="match status" value="1"/>
</dbReference>
<dbReference type="EMBL" id="JEME01000800">
    <property type="protein sequence ID" value="KYG09016.1"/>
    <property type="molecule type" value="Genomic_DNA"/>
</dbReference>
<dbReference type="SMART" id="SM00448">
    <property type="entry name" value="REC"/>
    <property type="match status" value="1"/>
</dbReference>
<organism evidence="4 5">
    <name type="scientific">Sorangium cellulosum</name>
    <name type="common">Polyangium cellulosum</name>
    <dbReference type="NCBI Taxonomy" id="56"/>
    <lineage>
        <taxon>Bacteria</taxon>
        <taxon>Pseudomonadati</taxon>
        <taxon>Myxococcota</taxon>
        <taxon>Polyangia</taxon>
        <taxon>Polyangiales</taxon>
        <taxon>Polyangiaceae</taxon>
        <taxon>Sorangium</taxon>
    </lineage>
</organism>
<gene>
    <name evidence="4" type="ORF">BE21_20295</name>
</gene>
<evidence type="ECO:0000256" key="1">
    <source>
        <dbReference type="ARBA" id="ARBA00022553"/>
    </source>
</evidence>
<dbReference type="SUPFAM" id="SSF52172">
    <property type="entry name" value="CheY-like"/>
    <property type="match status" value="1"/>
</dbReference>
<dbReference type="Pfam" id="PF00072">
    <property type="entry name" value="Response_reg"/>
    <property type="match status" value="1"/>
</dbReference>
<name>A0A150TWM3_SORCE</name>
<dbReference type="SUPFAM" id="SSF160246">
    <property type="entry name" value="EspE N-terminal domain-like"/>
    <property type="match status" value="1"/>
</dbReference>
<keyword evidence="1 2" id="KW-0597">Phosphoprotein</keyword>